<protein>
    <submittedName>
        <fullName evidence="7">Peptide/nitrate transporter</fullName>
    </submittedName>
</protein>
<dbReference type="GO" id="GO:0022857">
    <property type="term" value="F:transmembrane transporter activity"/>
    <property type="evidence" value="ECO:0007669"/>
    <property type="project" value="InterPro"/>
</dbReference>
<feature type="transmembrane region" description="Helical" evidence="6">
    <location>
        <begin position="394"/>
        <end position="413"/>
    </location>
</feature>
<comment type="subcellular location">
    <subcellularLocation>
        <location evidence="1">Membrane</location>
        <topology evidence="1">Multi-pass membrane protein</topology>
    </subcellularLocation>
</comment>
<dbReference type="Pfam" id="PF00854">
    <property type="entry name" value="PTR2"/>
    <property type="match status" value="1"/>
</dbReference>
<evidence type="ECO:0000256" key="5">
    <source>
        <dbReference type="ARBA" id="ARBA00023136"/>
    </source>
</evidence>
<evidence type="ECO:0000256" key="6">
    <source>
        <dbReference type="SAM" id="Phobius"/>
    </source>
</evidence>
<dbReference type="EMBL" id="JBBWWQ010000019">
    <property type="protein sequence ID" value="KAK8918960.1"/>
    <property type="molecule type" value="Genomic_DNA"/>
</dbReference>
<reference evidence="7 8" key="1">
    <citation type="journal article" date="2022" name="Nat. Plants">
        <title>Genomes of leafy and leafless Platanthera orchids illuminate the evolution of mycoheterotrophy.</title>
        <authorList>
            <person name="Li M.H."/>
            <person name="Liu K.W."/>
            <person name="Li Z."/>
            <person name="Lu H.C."/>
            <person name="Ye Q.L."/>
            <person name="Zhang D."/>
            <person name="Wang J.Y."/>
            <person name="Li Y.F."/>
            <person name="Zhong Z.M."/>
            <person name="Liu X."/>
            <person name="Yu X."/>
            <person name="Liu D.K."/>
            <person name="Tu X.D."/>
            <person name="Liu B."/>
            <person name="Hao Y."/>
            <person name="Liao X.Y."/>
            <person name="Jiang Y.T."/>
            <person name="Sun W.H."/>
            <person name="Chen J."/>
            <person name="Chen Y.Q."/>
            <person name="Ai Y."/>
            <person name="Zhai J.W."/>
            <person name="Wu S.S."/>
            <person name="Zhou Z."/>
            <person name="Hsiao Y.Y."/>
            <person name="Wu W.L."/>
            <person name="Chen Y.Y."/>
            <person name="Lin Y.F."/>
            <person name="Hsu J.L."/>
            <person name="Li C.Y."/>
            <person name="Wang Z.W."/>
            <person name="Zhao X."/>
            <person name="Zhong W.Y."/>
            <person name="Ma X.K."/>
            <person name="Ma L."/>
            <person name="Huang J."/>
            <person name="Chen G.Z."/>
            <person name="Huang M.Z."/>
            <person name="Huang L."/>
            <person name="Peng D.H."/>
            <person name="Luo Y.B."/>
            <person name="Zou S.Q."/>
            <person name="Chen S.P."/>
            <person name="Lan S."/>
            <person name="Tsai W.C."/>
            <person name="Van de Peer Y."/>
            <person name="Liu Z.J."/>
        </authorList>
    </citation>
    <scope>NUCLEOTIDE SEQUENCE [LARGE SCALE GENOMIC DNA]</scope>
    <source>
        <strain evidence="7">Lor287</strain>
    </source>
</reference>
<gene>
    <name evidence="7" type="ORF">KSP39_PZI021672</name>
</gene>
<keyword evidence="3 6" id="KW-0812">Transmembrane</keyword>
<dbReference type="Gene3D" id="1.20.1250.20">
    <property type="entry name" value="MFS general substrate transporter like domains"/>
    <property type="match status" value="1"/>
</dbReference>
<dbReference type="InterPro" id="IPR036259">
    <property type="entry name" value="MFS_trans_sf"/>
</dbReference>
<accession>A0AAP0FW00</accession>
<dbReference type="Proteomes" id="UP001418222">
    <property type="component" value="Unassembled WGS sequence"/>
</dbReference>
<dbReference type="PANTHER" id="PTHR11654">
    <property type="entry name" value="OLIGOPEPTIDE TRANSPORTER-RELATED"/>
    <property type="match status" value="1"/>
</dbReference>
<dbReference type="InterPro" id="IPR000109">
    <property type="entry name" value="POT_fam"/>
</dbReference>
<evidence type="ECO:0000256" key="4">
    <source>
        <dbReference type="ARBA" id="ARBA00022989"/>
    </source>
</evidence>
<evidence type="ECO:0000256" key="2">
    <source>
        <dbReference type="ARBA" id="ARBA00005982"/>
    </source>
</evidence>
<feature type="transmembrane region" description="Helical" evidence="6">
    <location>
        <begin position="157"/>
        <end position="183"/>
    </location>
</feature>
<organism evidence="7 8">
    <name type="scientific">Platanthera zijinensis</name>
    <dbReference type="NCBI Taxonomy" id="2320716"/>
    <lineage>
        <taxon>Eukaryota</taxon>
        <taxon>Viridiplantae</taxon>
        <taxon>Streptophyta</taxon>
        <taxon>Embryophyta</taxon>
        <taxon>Tracheophyta</taxon>
        <taxon>Spermatophyta</taxon>
        <taxon>Magnoliopsida</taxon>
        <taxon>Liliopsida</taxon>
        <taxon>Asparagales</taxon>
        <taxon>Orchidaceae</taxon>
        <taxon>Orchidoideae</taxon>
        <taxon>Orchideae</taxon>
        <taxon>Orchidinae</taxon>
        <taxon>Platanthera</taxon>
    </lineage>
</organism>
<feature type="transmembrane region" description="Helical" evidence="6">
    <location>
        <begin position="434"/>
        <end position="455"/>
    </location>
</feature>
<name>A0AAP0FW00_9ASPA</name>
<feature type="transmembrane region" description="Helical" evidence="6">
    <location>
        <begin position="519"/>
        <end position="544"/>
    </location>
</feature>
<feature type="transmembrane region" description="Helical" evidence="6">
    <location>
        <begin position="483"/>
        <end position="507"/>
    </location>
</feature>
<feature type="transmembrane region" description="Helical" evidence="6">
    <location>
        <begin position="204"/>
        <end position="224"/>
    </location>
</feature>
<feature type="transmembrane region" description="Helical" evidence="6">
    <location>
        <begin position="230"/>
        <end position="250"/>
    </location>
</feature>
<evidence type="ECO:0000256" key="1">
    <source>
        <dbReference type="ARBA" id="ARBA00004141"/>
    </source>
</evidence>
<evidence type="ECO:0000313" key="8">
    <source>
        <dbReference type="Proteomes" id="UP001418222"/>
    </source>
</evidence>
<dbReference type="AlphaFoldDB" id="A0AAP0FW00"/>
<proteinExistence type="inferred from homology"/>
<feature type="transmembrane region" description="Helical" evidence="6">
    <location>
        <begin position="564"/>
        <end position="584"/>
    </location>
</feature>
<feature type="transmembrane region" description="Helical" evidence="6">
    <location>
        <begin position="363"/>
        <end position="382"/>
    </location>
</feature>
<evidence type="ECO:0000313" key="7">
    <source>
        <dbReference type="EMBL" id="KAK8918960.1"/>
    </source>
</evidence>
<sequence length="612" mass="67448">MTEKMEKNCSPFEEKAIGAILKGERGGGDKGIDGQQAQQLVIYRGWKAMPYVIGNETFEKLGTIGTSANLLVYLTTIFHMNSVTAATLLQVFSGTTNLTPVLGAFLSDTYLGRYFTLGFASIASLMGMLILTLTAAFKTLHPPPCNNGENCESASPLQLTFIFLSFAFLIVGAGGIRPCNLAFGADQFNPRTESGRRGINSFFNWYYFTFTVAMMLSCTVIIYVQSNISWTIGLGIPALLMFFSCSFFFLGSKLYVRVKPEGSPFSNVARVLAAAYRKRAMKLPDEDHSHLLFNPPLVGSTTVSKLPHTNQFRCLDKASILASSDEVQPEDGKPINPWSLCSTQHVEEVKCIIRILPIWSTGVLYNMAMTQQGTYVVFQALQSDRRLGNNGFQIPAGSFTVFNMLALTIWIPIYDRIVVPRLQRITKIEGGITLLHRMGVGIVIAIVSLLVAAFVEEKRRSMALGEFAAPSGRSEVSPMSGLWLIPQLMLCGLSEAFGIIAQIEFYYKQFPENMRSVAGAFLFLGLALSNYFCSFVVVAVHRATGNGRGENWLAGDLNRGRLDLFYLLTAAMAVANLAYFIVCARWYKYKDLKAAAAAAEEIQMEVVKPSNE</sequence>
<keyword evidence="4 6" id="KW-1133">Transmembrane helix</keyword>
<keyword evidence="8" id="KW-1185">Reference proteome</keyword>
<dbReference type="GO" id="GO:0016020">
    <property type="term" value="C:membrane"/>
    <property type="evidence" value="ECO:0007669"/>
    <property type="project" value="UniProtKB-SubCell"/>
</dbReference>
<dbReference type="SUPFAM" id="SSF103473">
    <property type="entry name" value="MFS general substrate transporter"/>
    <property type="match status" value="1"/>
</dbReference>
<comment type="caution">
    <text evidence="7">The sequence shown here is derived from an EMBL/GenBank/DDBJ whole genome shotgun (WGS) entry which is preliminary data.</text>
</comment>
<keyword evidence="5 6" id="KW-0472">Membrane</keyword>
<dbReference type="CDD" id="cd17416">
    <property type="entry name" value="MFS_NPF1_2"/>
    <property type="match status" value="1"/>
</dbReference>
<feature type="transmembrane region" description="Helical" evidence="6">
    <location>
        <begin position="114"/>
        <end position="137"/>
    </location>
</feature>
<evidence type="ECO:0000256" key="3">
    <source>
        <dbReference type="ARBA" id="ARBA00022692"/>
    </source>
</evidence>
<comment type="similarity">
    <text evidence="2">Belongs to the major facilitator superfamily. Proton-dependent oligopeptide transporter (POT/PTR) (TC 2.A.17) family.</text>
</comment>